<name>W1NJB2_AMBTC</name>
<protein>
    <submittedName>
        <fullName evidence="2">Uncharacterized protein</fullName>
    </submittedName>
</protein>
<evidence type="ECO:0000313" key="2">
    <source>
        <dbReference type="EMBL" id="ERM95867.1"/>
    </source>
</evidence>
<dbReference type="HOGENOM" id="CLU_167812_0_0_1"/>
<feature type="compositionally biased region" description="Polar residues" evidence="1">
    <location>
        <begin position="118"/>
        <end position="128"/>
    </location>
</feature>
<feature type="compositionally biased region" description="Basic and acidic residues" evidence="1">
    <location>
        <begin position="77"/>
        <end position="86"/>
    </location>
</feature>
<proteinExistence type="predicted"/>
<dbReference type="AlphaFoldDB" id="W1NJB2"/>
<keyword evidence="3" id="KW-1185">Reference proteome</keyword>
<evidence type="ECO:0000256" key="1">
    <source>
        <dbReference type="SAM" id="MobiDB-lite"/>
    </source>
</evidence>
<dbReference type="Gramene" id="ERM95867">
    <property type="protein sequence ID" value="ERM95867"/>
    <property type="gene ID" value="AMTR_s00060p00126750"/>
</dbReference>
<gene>
    <name evidence="2" type="ORF">AMTR_s00060p00126750</name>
</gene>
<dbReference type="EMBL" id="KI397373">
    <property type="protein sequence ID" value="ERM95867.1"/>
    <property type="molecule type" value="Genomic_DNA"/>
</dbReference>
<accession>W1NJB2</accession>
<feature type="region of interest" description="Disordered" evidence="1">
    <location>
        <begin position="77"/>
        <end position="128"/>
    </location>
</feature>
<dbReference type="Proteomes" id="UP000017836">
    <property type="component" value="Unassembled WGS sequence"/>
</dbReference>
<reference evidence="3" key="1">
    <citation type="journal article" date="2013" name="Science">
        <title>The Amborella genome and the evolution of flowering plants.</title>
        <authorList>
            <consortium name="Amborella Genome Project"/>
        </authorList>
    </citation>
    <scope>NUCLEOTIDE SEQUENCE [LARGE SCALE GENOMIC DNA]</scope>
</reference>
<organism evidence="2 3">
    <name type="scientific">Amborella trichopoda</name>
    <dbReference type="NCBI Taxonomy" id="13333"/>
    <lineage>
        <taxon>Eukaryota</taxon>
        <taxon>Viridiplantae</taxon>
        <taxon>Streptophyta</taxon>
        <taxon>Embryophyta</taxon>
        <taxon>Tracheophyta</taxon>
        <taxon>Spermatophyta</taxon>
        <taxon>Magnoliopsida</taxon>
        <taxon>Amborellales</taxon>
        <taxon>Amborellaceae</taxon>
        <taxon>Amborella</taxon>
    </lineage>
</organism>
<evidence type="ECO:0000313" key="3">
    <source>
        <dbReference type="Proteomes" id="UP000017836"/>
    </source>
</evidence>
<sequence length="128" mass="14497">MCAGSLELNKVFQGITSMLVSAAQASTVMLVEALALRHKWYPKVYNCVNNMLEMLSKLMHVDFDEIEAMMEHVQRLVNDEATHDKPISGVVGESSHASEDMTKSSQPVIEEPRRHNNSKNQCQPNRRR</sequence>